<feature type="transmembrane region" description="Helical" evidence="2">
    <location>
        <begin position="206"/>
        <end position="226"/>
    </location>
</feature>
<evidence type="ECO:0000313" key="3">
    <source>
        <dbReference type="EMBL" id="GAA4326189.1"/>
    </source>
</evidence>
<dbReference type="Proteomes" id="UP001501725">
    <property type="component" value="Unassembled WGS sequence"/>
</dbReference>
<dbReference type="RefSeq" id="WP_345254723.1">
    <property type="nucleotide sequence ID" value="NZ_BAABGY010000006.1"/>
</dbReference>
<dbReference type="EMBL" id="BAABGY010000006">
    <property type="protein sequence ID" value="GAA4326189.1"/>
    <property type="molecule type" value="Genomic_DNA"/>
</dbReference>
<evidence type="ECO:0000256" key="1">
    <source>
        <dbReference type="SAM" id="MobiDB-lite"/>
    </source>
</evidence>
<keyword evidence="4" id="KW-1185">Reference proteome</keyword>
<organism evidence="3 4">
    <name type="scientific">Flaviaesturariibacter amylovorans</name>
    <dbReference type="NCBI Taxonomy" id="1084520"/>
    <lineage>
        <taxon>Bacteria</taxon>
        <taxon>Pseudomonadati</taxon>
        <taxon>Bacteroidota</taxon>
        <taxon>Chitinophagia</taxon>
        <taxon>Chitinophagales</taxon>
        <taxon>Chitinophagaceae</taxon>
        <taxon>Flaviaestuariibacter</taxon>
    </lineage>
</organism>
<accession>A0ABP8GLA4</accession>
<evidence type="ECO:0000256" key="2">
    <source>
        <dbReference type="SAM" id="Phobius"/>
    </source>
</evidence>
<protein>
    <recommendedName>
        <fullName evidence="5">Phage tail tape measure protein</fullName>
    </recommendedName>
</protein>
<comment type="caution">
    <text evidence="3">The sequence shown here is derived from an EMBL/GenBank/DDBJ whole genome shotgun (WGS) entry which is preliminary data.</text>
</comment>
<gene>
    <name evidence="3" type="ORF">GCM10023184_14740</name>
</gene>
<feature type="compositionally biased region" description="Basic and acidic residues" evidence="1">
    <location>
        <begin position="351"/>
        <end position="380"/>
    </location>
</feature>
<evidence type="ECO:0000313" key="4">
    <source>
        <dbReference type="Proteomes" id="UP001501725"/>
    </source>
</evidence>
<keyword evidence="2" id="KW-0472">Membrane</keyword>
<sequence>MAEERKQVIISVGADTSGLNQGIDEAREKLEGLGDIPLDKPIRTLKQELKEATNEAQKIAQQFGTTSKEFATAASRLANLRDEFSEFNASVEAFNPDNKLQGLVSLAQGATGAVQGVAGAMAFLGVESETAAQTMAKLQGLMAFSDALNSVDDIKQSFKNFGTVIQSTAAFQKINAVSTNLATGAMKLLGISTNTTSFAFKALKTAIISTGIGALVVAIAALLPMITNWISGTDEAEKAQASLKYTVDGLNQSLNDNLDAIAFNSKAQEILVKKAGGSEDELKAVRKKGREEEQKALSAHYNNLRNEYDRAIKDKKLSAEALADLDKQVREASKAELKKMGDNQLADMQDDADRADATRKKAKENADKAKQEADKAKAENEKRIADLKAANEKYKQALGELQGITEEANRKAIEARLNDREKELLDIDTSYQERKKRIAQTQADEVADLKEALSKKIISQAEYNKRVAEINLKAGDAQTAILKEKAGLDLEVEKKYQKQITEFIDGYQTTEFQRQRSKLIENFDQQIKVADAKQKEILEKLKADELNKLDRSETLRKNTINSETTLIKVETDNKVSEDDSPEQRLAKLTAVYDAERAFKEAKFQEDLAKLGSDQDAIRNLKAKHEKEITDDEAAYSESRMQLAKLEADNKIAALKSVGDSANMLAEIVGKQTVAGKGLAIASALINTYQGASEVIKAKTVLPEPFGTIQKVVSVASIVATGMRQVKAITAVNVPAKGGSGGGGVSAPAISTAPIINAMATSAANNQPQDVRVTNPQNQVVKAYIVDRDLQENEQRTNFLNKLGSI</sequence>
<keyword evidence="2" id="KW-0812">Transmembrane</keyword>
<keyword evidence="2" id="KW-1133">Transmembrane helix</keyword>
<evidence type="ECO:0008006" key="5">
    <source>
        <dbReference type="Google" id="ProtNLM"/>
    </source>
</evidence>
<feature type="region of interest" description="Disordered" evidence="1">
    <location>
        <begin position="337"/>
        <end position="380"/>
    </location>
</feature>
<proteinExistence type="predicted"/>
<name>A0ABP8GLA4_9BACT</name>
<reference evidence="4" key="1">
    <citation type="journal article" date="2019" name="Int. J. Syst. Evol. Microbiol.">
        <title>The Global Catalogue of Microorganisms (GCM) 10K type strain sequencing project: providing services to taxonomists for standard genome sequencing and annotation.</title>
        <authorList>
            <consortium name="The Broad Institute Genomics Platform"/>
            <consortium name="The Broad Institute Genome Sequencing Center for Infectious Disease"/>
            <person name="Wu L."/>
            <person name="Ma J."/>
        </authorList>
    </citation>
    <scope>NUCLEOTIDE SEQUENCE [LARGE SCALE GENOMIC DNA]</scope>
    <source>
        <strain evidence="4">JCM 17919</strain>
    </source>
</reference>